<evidence type="ECO:0000259" key="1">
    <source>
        <dbReference type="Pfam" id="PF05433"/>
    </source>
</evidence>
<dbReference type="AlphaFoldDB" id="K6G7T5"/>
<name>K6G7T5_9GAMM</name>
<dbReference type="GO" id="GO:0019867">
    <property type="term" value="C:outer membrane"/>
    <property type="evidence" value="ECO:0007669"/>
    <property type="project" value="InterPro"/>
</dbReference>
<dbReference type="Pfam" id="PF05433">
    <property type="entry name" value="Rick_17kDa_Anti"/>
    <property type="match status" value="1"/>
</dbReference>
<evidence type="ECO:0000313" key="3">
    <source>
        <dbReference type="Proteomes" id="UP000010310"/>
    </source>
</evidence>
<dbReference type="EMBL" id="AMWX01000001">
    <property type="protein sequence ID" value="EKO37184.1"/>
    <property type="molecule type" value="Genomic_DNA"/>
</dbReference>
<dbReference type="PROSITE" id="PS51257">
    <property type="entry name" value="PROKAR_LIPOPROTEIN"/>
    <property type="match status" value="1"/>
</dbReference>
<sequence>MKKLNHLSTLIISIIFLAGCSYNSLRPEVVDRSSAQKMQTVIFATVVSIDRVVLSGDGDTGAVAGAIIGGVTGASVTDSETESDIAGVLGALVGSAVGSKIGDAATRKPAIELMLNLDSGKTVSIIQEEGEYSFAVGQRVKIIKNRGKSRVMPL</sequence>
<evidence type="ECO:0000313" key="2">
    <source>
        <dbReference type="EMBL" id="EKO37184.1"/>
    </source>
</evidence>
<comment type="caution">
    <text evidence="2">The sequence shown here is derived from an EMBL/GenBank/DDBJ whole genome shotgun (WGS) entry which is preliminary data.</text>
</comment>
<dbReference type="STRING" id="1208365.B273_0396"/>
<organism evidence="2 3">
    <name type="scientific">SAR86 cluster bacterium SAR86E</name>
    <dbReference type="NCBI Taxonomy" id="1208365"/>
    <lineage>
        <taxon>Bacteria</taxon>
        <taxon>Pseudomonadati</taxon>
        <taxon>Pseudomonadota</taxon>
        <taxon>Gammaproteobacteria</taxon>
        <taxon>SAR86 cluster</taxon>
    </lineage>
</organism>
<feature type="domain" description="Glycine zipper 2TM" evidence="1">
    <location>
        <begin position="61"/>
        <end position="102"/>
    </location>
</feature>
<keyword evidence="3" id="KW-1185">Reference proteome</keyword>
<protein>
    <submittedName>
        <fullName evidence="2">Glycine zipper 2TM domain protein</fullName>
    </submittedName>
</protein>
<proteinExistence type="predicted"/>
<dbReference type="InterPro" id="IPR008816">
    <property type="entry name" value="Gly_zipper_2TM_dom"/>
</dbReference>
<gene>
    <name evidence="2" type="ORF">B273_0396</name>
</gene>
<accession>K6G7T5</accession>
<reference evidence="2 3" key="1">
    <citation type="submission" date="2012-09" db="EMBL/GenBank/DDBJ databases">
        <authorList>
            <person name="Dupont C.L."/>
            <person name="Rusch D.B."/>
            <person name="Lombardo M.-J."/>
            <person name="Novotny M."/>
            <person name="Yee-Greenbaum J."/>
            <person name="Laskin R."/>
        </authorList>
    </citation>
    <scope>NUCLEOTIDE SEQUENCE [LARGE SCALE GENOMIC DNA]</scope>
    <source>
        <strain evidence="2">SAR86E</strain>
    </source>
</reference>
<dbReference type="Proteomes" id="UP000010310">
    <property type="component" value="Unassembled WGS sequence"/>
</dbReference>